<feature type="transmembrane region" description="Helical" evidence="1">
    <location>
        <begin position="97"/>
        <end position="116"/>
    </location>
</feature>
<proteinExistence type="predicted"/>
<evidence type="ECO:0000313" key="2">
    <source>
        <dbReference type="EMBL" id="OGG05728.1"/>
    </source>
</evidence>
<gene>
    <name evidence="2" type="ORF">A2777_05065</name>
</gene>
<feature type="transmembrane region" description="Helical" evidence="1">
    <location>
        <begin position="264"/>
        <end position="285"/>
    </location>
</feature>
<feature type="transmembrane region" description="Helical" evidence="1">
    <location>
        <begin position="12"/>
        <end position="31"/>
    </location>
</feature>
<dbReference type="Pfam" id="PF09852">
    <property type="entry name" value="DUF2079"/>
    <property type="match status" value="1"/>
</dbReference>
<evidence type="ECO:0000313" key="3">
    <source>
        <dbReference type="Proteomes" id="UP000177354"/>
    </source>
</evidence>
<dbReference type="Proteomes" id="UP000177354">
    <property type="component" value="Unassembled WGS sequence"/>
</dbReference>
<comment type="caution">
    <text evidence="2">The sequence shown here is derived from an EMBL/GenBank/DDBJ whole genome shotgun (WGS) entry which is preliminary data.</text>
</comment>
<feature type="transmembrane region" description="Helical" evidence="1">
    <location>
        <begin position="173"/>
        <end position="200"/>
    </location>
</feature>
<accession>A0A1F5YZV8</accession>
<evidence type="ECO:0008006" key="4">
    <source>
        <dbReference type="Google" id="ProtNLM"/>
    </source>
</evidence>
<feature type="transmembrane region" description="Helical" evidence="1">
    <location>
        <begin position="206"/>
        <end position="228"/>
    </location>
</feature>
<keyword evidence="1" id="KW-0812">Transmembrane</keyword>
<sequence length="470" mass="53813">MNINRKSLTAEIIFVLISVTLYVIASSLVSLNRHWQFNSFWYDFGIFDTTVWKLSRLDLPVIPQLQPPYGKIVWADHFNPGVILLSPLYWLTGKEEIMFVAQSLTVGLSALIAYFISLKFIKSKLMRVSLLVSFLGFTGLQNALYTDVHNNVFVLFPLMLTIGAFFEKKWKLYWIFLLISLGFQENMAAVVTALGFYLLLRKEREVKMGILTVALGLIYGLLTMKLLIPLFNGGAYSYQPSFPGNWYEWITGFFNPPEMKLKSIILTFATFGLLPLGTLSSYPLIVGHYLERFVLNTAATRWDLGFHYNALLSPIMFLASLETLMKLQRLQNLKKLLPFWSILTILTVLYLHRFYLHGPLMLATHPVFYRQTENARFLRDFKQQIPDKGLLMTQNNIAAHFTHGNVILLNKNYTGIKPDTIAVDLRPGQNANNFFPLSEQQTQNLIASVSADPNYATKQVTDSQLIFTRK</sequence>
<feature type="transmembrane region" description="Helical" evidence="1">
    <location>
        <begin position="128"/>
        <end position="145"/>
    </location>
</feature>
<feature type="transmembrane region" description="Helical" evidence="1">
    <location>
        <begin position="336"/>
        <end position="356"/>
    </location>
</feature>
<name>A0A1F5YZV8_9BACT</name>
<keyword evidence="1" id="KW-1133">Transmembrane helix</keyword>
<dbReference type="EMBL" id="MFJF01000026">
    <property type="protein sequence ID" value="OGG05728.1"/>
    <property type="molecule type" value="Genomic_DNA"/>
</dbReference>
<protein>
    <recommendedName>
        <fullName evidence="4">DUF2079 domain-containing protein</fullName>
    </recommendedName>
</protein>
<dbReference type="InterPro" id="IPR018650">
    <property type="entry name" value="STSV1_Orf64"/>
</dbReference>
<keyword evidence="1" id="KW-0472">Membrane</keyword>
<organism evidence="2 3">
    <name type="scientific">Candidatus Gottesmanbacteria bacterium RIFCSPHIGHO2_01_FULL_40_15</name>
    <dbReference type="NCBI Taxonomy" id="1798376"/>
    <lineage>
        <taxon>Bacteria</taxon>
        <taxon>Candidatus Gottesmaniibacteriota</taxon>
    </lineage>
</organism>
<evidence type="ECO:0000256" key="1">
    <source>
        <dbReference type="SAM" id="Phobius"/>
    </source>
</evidence>
<reference evidence="2 3" key="1">
    <citation type="journal article" date="2016" name="Nat. Commun.">
        <title>Thousands of microbial genomes shed light on interconnected biogeochemical processes in an aquifer system.</title>
        <authorList>
            <person name="Anantharaman K."/>
            <person name="Brown C.T."/>
            <person name="Hug L.A."/>
            <person name="Sharon I."/>
            <person name="Castelle C.J."/>
            <person name="Probst A.J."/>
            <person name="Thomas B.C."/>
            <person name="Singh A."/>
            <person name="Wilkins M.J."/>
            <person name="Karaoz U."/>
            <person name="Brodie E.L."/>
            <person name="Williams K.H."/>
            <person name="Hubbard S.S."/>
            <person name="Banfield J.F."/>
        </authorList>
    </citation>
    <scope>NUCLEOTIDE SEQUENCE [LARGE SCALE GENOMIC DNA]</scope>
</reference>
<dbReference type="AlphaFoldDB" id="A0A1F5YZV8"/>